<dbReference type="Proteomes" id="UP000444174">
    <property type="component" value="Unassembled WGS sequence"/>
</dbReference>
<protein>
    <submittedName>
        <fullName evidence="1">DUF2867 domain-containing protein</fullName>
    </submittedName>
</protein>
<organism evidence="1 2">
    <name type="scientific">Tritonibacter litoralis</name>
    <dbReference type="NCBI Taxonomy" id="2662264"/>
    <lineage>
        <taxon>Bacteria</taxon>
        <taxon>Pseudomonadati</taxon>
        <taxon>Pseudomonadota</taxon>
        <taxon>Alphaproteobacteria</taxon>
        <taxon>Rhodobacterales</taxon>
        <taxon>Paracoccaceae</taxon>
        <taxon>Tritonibacter</taxon>
    </lineage>
</organism>
<dbReference type="RefSeq" id="WP_153214777.1">
    <property type="nucleotide sequence ID" value="NZ_WIBF01000002.1"/>
</dbReference>
<keyword evidence="2" id="KW-1185">Reference proteome</keyword>
<sequence>MRRSVIREIPFSLPSPFLEKANWVDSFQKATSLDLNSAQDAVDVMFAGEPPFWVRALNTARNLIVAPIGLRTGVISVDSEKVGAFPITHQSDQSVVFGFDDWHLNFRVLVEVASHERGSVVRLSTLVARRHWFGYAYLFTITPFHKLIVRSLLSKLPG</sequence>
<evidence type="ECO:0000313" key="2">
    <source>
        <dbReference type="Proteomes" id="UP000444174"/>
    </source>
</evidence>
<name>A0A843YAB3_9RHOB</name>
<dbReference type="AlphaFoldDB" id="A0A843YAB3"/>
<dbReference type="InterPro" id="IPR021295">
    <property type="entry name" value="DUF2867"/>
</dbReference>
<accession>A0A843YAB3</accession>
<dbReference type="Pfam" id="PF11066">
    <property type="entry name" value="DUF2867"/>
    <property type="match status" value="1"/>
</dbReference>
<comment type="caution">
    <text evidence="1">The sequence shown here is derived from an EMBL/GenBank/DDBJ whole genome shotgun (WGS) entry which is preliminary data.</text>
</comment>
<evidence type="ECO:0000313" key="1">
    <source>
        <dbReference type="EMBL" id="MQQ07866.1"/>
    </source>
</evidence>
<proteinExistence type="predicted"/>
<reference evidence="1 2" key="1">
    <citation type="submission" date="2019-10" db="EMBL/GenBank/DDBJ databases">
        <title>Epibacterium sp. nov., isolated from seawater.</title>
        <authorList>
            <person name="Zhang X."/>
            <person name="Li N."/>
        </authorList>
    </citation>
    <scope>NUCLEOTIDE SEQUENCE [LARGE SCALE GENOMIC DNA]</scope>
    <source>
        <strain evidence="1 2">SM1979</strain>
    </source>
</reference>
<dbReference type="EMBL" id="WIBF01000002">
    <property type="protein sequence ID" value="MQQ07866.1"/>
    <property type="molecule type" value="Genomic_DNA"/>
</dbReference>
<gene>
    <name evidence="1" type="ORF">GFB49_05325</name>
</gene>